<dbReference type="Proteomes" id="UP001059597">
    <property type="component" value="Chromosome"/>
</dbReference>
<dbReference type="InterPro" id="IPR011047">
    <property type="entry name" value="Quinoprotein_ADH-like_sf"/>
</dbReference>
<dbReference type="PANTHER" id="PTHR43289:SF34">
    <property type="entry name" value="SERINE_THREONINE-PROTEIN KINASE YBDM-RELATED"/>
    <property type="match status" value="1"/>
</dbReference>
<evidence type="ECO:0000259" key="7">
    <source>
        <dbReference type="PROSITE" id="PS50011"/>
    </source>
</evidence>
<dbReference type="Gene3D" id="2.130.10.10">
    <property type="entry name" value="YVTN repeat-like/Quinoprotein amine dehydrogenase"/>
    <property type="match status" value="1"/>
</dbReference>
<feature type="domain" description="Protein kinase" evidence="7">
    <location>
        <begin position="16"/>
        <end position="280"/>
    </location>
</feature>
<gene>
    <name evidence="8" type="ORF">HEK616_60950</name>
</gene>
<evidence type="ECO:0000313" key="9">
    <source>
        <dbReference type="Proteomes" id="UP001059597"/>
    </source>
</evidence>
<evidence type="ECO:0000256" key="4">
    <source>
        <dbReference type="ARBA" id="ARBA00022840"/>
    </source>
</evidence>
<keyword evidence="9" id="KW-1185">Reference proteome</keyword>
<proteinExistence type="predicted"/>
<dbReference type="InterPro" id="IPR008271">
    <property type="entry name" value="Ser/Thr_kinase_AS"/>
</dbReference>
<dbReference type="InterPro" id="IPR017441">
    <property type="entry name" value="Protein_kinase_ATP_BS"/>
</dbReference>
<protein>
    <recommendedName>
        <fullName evidence="7">Protein kinase domain-containing protein</fullName>
    </recommendedName>
</protein>
<evidence type="ECO:0000256" key="1">
    <source>
        <dbReference type="ARBA" id="ARBA00022679"/>
    </source>
</evidence>
<keyword evidence="2 5" id="KW-0547">Nucleotide-binding</keyword>
<dbReference type="CDD" id="cd14014">
    <property type="entry name" value="STKc_PknB_like"/>
    <property type="match status" value="1"/>
</dbReference>
<dbReference type="EMBL" id="AP026073">
    <property type="protein sequence ID" value="BDM72608.1"/>
    <property type="molecule type" value="Genomic_DNA"/>
</dbReference>
<dbReference type="Pfam" id="PF00069">
    <property type="entry name" value="Pkinase"/>
    <property type="match status" value="1"/>
</dbReference>
<dbReference type="PANTHER" id="PTHR43289">
    <property type="entry name" value="MITOGEN-ACTIVATED PROTEIN KINASE KINASE KINASE 20-RELATED"/>
    <property type="match status" value="1"/>
</dbReference>
<dbReference type="PROSITE" id="PS00107">
    <property type="entry name" value="PROTEIN_KINASE_ATP"/>
    <property type="match status" value="1"/>
</dbReference>
<dbReference type="PROSITE" id="PS00108">
    <property type="entry name" value="PROTEIN_KINASE_ST"/>
    <property type="match status" value="1"/>
</dbReference>
<evidence type="ECO:0000256" key="6">
    <source>
        <dbReference type="SAM" id="MobiDB-lite"/>
    </source>
</evidence>
<dbReference type="InterPro" id="IPR011009">
    <property type="entry name" value="Kinase-like_dom_sf"/>
</dbReference>
<dbReference type="Pfam" id="PF13360">
    <property type="entry name" value="PQQ_2"/>
    <property type="match status" value="1"/>
</dbReference>
<keyword evidence="1" id="KW-0808">Transferase</keyword>
<dbReference type="InterPro" id="IPR015943">
    <property type="entry name" value="WD40/YVTN_repeat-like_dom_sf"/>
</dbReference>
<accession>A0ABM8A1W4</accession>
<dbReference type="InterPro" id="IPR002372">
    <property type="entry name" value="PQQ_rpt_dom"/>
</dbReference>
<dbReference type="SMART" id="SM00220">
    <property type="entry name" value="S_TKc"/>
    <property type="match status" value="1"/>
</dbReference>
<dbReference type="PROSITE" id="PS50011">
    <property type="entry name" value="PROTEIN_KINASE_DOM"/>
    <property type="match status" value="1"/>
</dbReference>
<dbReference type="SUPFAM" id="SSF50998">
    <property type="entry name" value="Quinoprotein alcohol dehydrogenase-like"/>
    <property type="match status" value="1"/>
</dbReference>
<keyword evidence="3" id="KW-0418">Kinase</keyword>
<evidence type="ECO:0000256" key="3">
    <source>
        <dbReference type="ARBA" id="ARBA00022777"/>
    </source>
</evidence>
<sequence>MPSPLTHDDPAALGPYRLIARLGSGGMGTVYLGRSPGGRTLALKTMHARIATQTEFRTRFRLESDAARVIGGRHGAQVVDADPLAETPWMATEYVIGPPLDEAVALAGPLPETTVRALGAALCGALGQLHRSDVVHRDLKPSNIMVTAYGPKVIDFGIARALGDDRLTHTGAAVGTPAFMSPEQATGQEHTPAGDVFALAGVLVFAATGRGPFGDGRPADLLYRVRYAEPDLTGVPAALAGVLARCLAKDPADRPDTEWLATQLQDGTGDFADRLPDPVLAEIGRRANEVWQVVPQRLPAPPDQPATVPSAEVPAPSGPSRRGLLMAGAGSVLGVAGAGAGVWAWLSGGGPAPGPTGPYEKPKPGPSVSALKKKKLDSLWQIQTGGTEDEESPAAPFMPGDAAVLLAPTQLYRIDPASGAVTWTADIDGTWQVASDGRNVYQNVRVAHYEHGSAFPSTVSRYLSRVDLTTGKAGKHLAEVTDPQFGGIDSQLLAVAGGTAYLAISLGKVKEYLRQNPWAVTAVDLATGSRRWTERLAFRSQKSDRNHFLAATVVGDRLLLLQERNDGTVRIVVRDTRTGKVDWDRPWDGIEPAAARQPLTADGGHLYLGSGRLRALRLSDGRQTWAAPAGTVHGVPLLKDGVVYAVQQGRGLVGTDARSGKPRWAEKGGDGARASLTSRPVIGSRCAYTYHADEGALRAIDRATRTTARLYKANGDRFTAQERGKVILASGKHFLAAFPLQ</sequence>
<dbReference type="Gene3D" id="1.10.510.10">
    <property type="entry name" value="Transferase(Phosphotransferase) domain 1"/>
    <property type="match status" value="1"/>
</dbReference>
<dbReference type="InterPro" id="IPR000719">
    <property type="entry name" value="Prot_kinase_dom"/>
</dbReference>
<dbReference type="SUPFAM" id="SSF56112">
    <property type="entry name" value="Protein kinase-like (PK-like)"/>
    <property type="match status" value="1"/>
</dbReference>
<keyword evidence="4 5" id="KW-0067">ATP-binding</keyword>
<evidence type="ECO:0000313" key="8">
    <source>
        <dbReference type="EMBL" id="BDM72608.1"/>
    </source>
</evidence>
<dbReference type="RefSeq" id="WP_261955997.1">
    <property type="nucleotide sequence ID" value="NZ_AP026073.1"/>
</dbReference>
<reference evidence="8" key="1">
    <citation type="submission" date="2022-06" db="EMBL/GenBank/DDBJ databases">
        <title>Complete genome sequence of Streptomyces nigrescens HEK616.</title>
        <authorList>
            <person name="Asamizu S."/>
            <person name="Onaka H."/>
        </authorList>
    </citation>
    <scope>NUCLEOTIDE SEQUENCE</scope>
    <source>
        <strain evidence="8">HEK616</strain>
    </source>
</reference>
<dbReference type="Gene3D" id="3.30.200.20">
    <property type="entry name" value="Phosphorylase Kinase, domain 1"/>
    <property type="match status" value="1"/>
</dbReference>
<feature type="region of interest" description="Disordered" evidence="6">
    <location>
        <begin position="298"/>
        <end position="317"/>
    </location>
</feature>
<evidence type="ECO:0000256" key="2">
    <source>
        <dbReference type="ARBA" id="ARBA00022741"/>
    </source>
</evidence>
<name>A0ABM8A1W4_STRNI</name>
<organism evidence="8 9">
    <name type="scientific">Streptomyces nigrescens</name>
    <dbReference type="NCBI Taxonomy" id="1920"/>
    <lineage>
        <taxon>Bacteria</taxon>
        <taxon>Bacillati</taxon>
        <taxon>Actinomycetota</taxon>
        <taxon>Actinomycetes</taxon>
        <taxon>Kitasatosporales</taxon>
        <taxon>Streptomycetaceae</taxon>
        <taxon>Streptomyces</taxon>
    </lineage>
</organism>
<evidence type="ECO:0000256" key="5">
    <source>
        <dbReference type="PROSITE-ProRule" id="PRU10141"/>
    </source>
</evidence>
<feature type="binding site" evidence="5">
    <location>
        <position position="44"/>
    </location>
    <ligand>
        <name>ATP</name>
        <dbReference type="ChEBI" id="CHEBI:30616"/>
    </ligand>
</feature>